<dbReference type="Gene3D" id="2.60.40.770">
    <property type="match status" value="1"/>
</dbReference>
<keyword evidence="1" id="KW-0732">Signal</keyword>
<accession>A0A226DSD4</accession>
<reference evidence="2 3" key="1">
    <citation type="submission" date="2015-12" db="EMBL/GenBank/DDBJ databases">
        <title>The genome of Folsomia candida.</title>
        <authorList>
            <person name="Faddeeva A."/>
            <person name="Derks M.F."/>
            <person name="Anvar Y."/>
            <person name="Smit S."/>
            <person name="Van Straalen N."/>
            <person name="Roelofs D."/>
        </authorList>
    </citation>
    <scope>NUCLEOTIDE SEQUENCE [LARGE SCALE GENOMIC DNA]</scope>
    <source>
        <strain evidence="2 3">VU population</strain>
        <tissue evidence="2">Whole body</tissue>
    </source>
</reference>
<comment type="caution">
    <text evidence="2">The sequence shown here is derived from an EMBL/GenBank/DDBJ whole genome shotgun (WGS) entry which is preliminary data.</text>
</comment>
<evidence type="ECO:0000313" key="2">
    <source>
        <dbReference type="EMBL" id="OXA47744.1"/>
    </source>
</evidence>
<keyword evidence="3" id="KW-1185">Reference proteome</keyword>
<evidence type="ECO:0000313" key="3">
    <source>
        <dbReference type="Proteomes" id="UP000198287"/>
    </source>
</evidence>
<dbReference type="InterPro" id="IPR014756">
    <property type="entry name" value="Ig_E-set"/>
</dbReference>
<feature type="signal peptide" evidence="1">
    <location>
        <begin position="1"/>
        <end position="21"/>
    </location>
</feature>
<evidence type="ECO:0000256" key="1">
    <source>
        <dbReference type="SAM" id="SignalP"/>
    </source>
</evidence>
<feature type="chain" id="PRO_5013211641" evidence="1">
    <location>
        <begin position="22"/>
        <end position="178"/>
    </location>
</feature>
<dbReference type="AlphaFoldDB" id="A0A226DSD4"/>
<dbReference type="SUPFAM" id="SSF81296">
    <property type="entry name" value="E set domains"/>
    <property type="match status" value="1"/>
</dbReference>
<gene>
    <name evidence="2" type="ORF">Fcan01_17171</name>
</gene>
<dbReference type="PROSITE" id="PS51257">
    <property type="entry name" value="PROKAR_LIPOPROTEIN"/>
    <property type="match status" value="1"/>
</dbReference>
<dbReference type="OrthoDB" id="6489092at2759"/>
<dbReference type="EMBL" id="LNIX01000012">
    <property type="protein sequence ID" value="OXA47744.1"/>
    <property type="molecule type" value="Genomic_DNA"/>
</dbReference>
<name>A0A226DSD4_FOLCA</name>
<sequence>MYKKLGFLLVAIGIAACNGRAYVRVSSTSIIEKEVRPAANDTKGITGVVIPCSQAQNPNCVCGGVGSIVQLRITDCEGSSGCTFVPGTSYTSEIDFIPSTSGPGLRLKVEVVQFGFNTVILEEVLPNSNVEAGSTYTVTYSLVANDVLSGSSVVLTGKLFNTETQLLELCVGTIARIT</sequence>
<protein>
    <submittedName>
        <fullName evidence="2">Uncharacterized protein</fullName>
    </submittedName>
</protein>
<proteinExistence type="predicted"/>
<dbReference type="Proteomes" id="UP000198287">
    <property type="component" value="Unassembled WGS sequence"/>
</dbReference>
<organism evidence="2 3">
    <name type="scientific">Folsomia candida</name>
    <name type="common">Springtail</name>
    <dbReference type="NCBI Taxonomy" id="158441"/>
    <lineage>
        <taxon>Eukaryota</taxon>
        <taxon>Metazoa</taxon>
        <taxon>Ecdysozoa</taxon>
        <taxon>Arthropoda</taxon>
        <taxon>Hexapoda</taxon>
        <taxon>Collembola</taxon>
        <taxon>Entomobryomorpha</taxon>
        <taxon>Isotomoidea</taxon>
        <taxon>Isotomidae</taxon>
        <taxon>Proisotominae</taxon>
        <taxon>Folsomia</taxon>
    </lineage>
</organism>